<dbReference type="InterPro" id="IPR003958">
    <property type="entry name" value="CBFA_NFYB_domain"/>
</dbReference>
<keyword evidence="4" id="KW-0238">DNA-binding</keyword>
<accession>A0A8H8DM87</accession>
<keyword evidence="7" id="KW-0539">Nucleus</keyword>
<reference evidence="10 11" key="1">
    <citation type="journal article" name="Sci. Rep.">
        <title>Genome-scale phylogenetic analyses confirm Olpidium as the closest living zoosporic fungus to the non-flagellated, terrestrial fungi.</title>
        <authorList>
            <person name="Chang Y."/>
            <person name="Rochon D."/>
            <person name="Sekimoto S."/>
            <person name="Wang Y."/>
            <person name="Chovatia M."/>
            <person name="Sandor L."/>
            <person name="Salamov A."/>
            <person name="Grigoriev I.V."/>
            <person name="Stajich J.E."/>
            <person name="Spatafora J.W."/>
        </authorList>
    </citation>
    <scope>NUCLEOTIDE SEQUENCE [LARGE SCALE GENOMIC DNA]</scope>
    <source>
        <strain evidence="10">S191</strain>
    </source>
</reference>
<evidence type="ECO:0000256" key="2">
    <source>
        <dbReference type="ARBA" id="ARBA00009053"/>
    </source>
</evidence>
<keyword evidence="6" id="KW-0804">Transcription</keyword>
<dbReference type="EMBL" id="JAEFCI010000131">
    <property type="protein sequence ID" value="KAG5463749.1"/>
    <property type="molecule type" value="Genomic_DNA"/>
</dbReference>
<protein>
    <submittedName>
        <fullName evidence="10">Histone-fold-containing protein</fullName>
    </submittedName>
</protein>
<evidence type="ECO:0000256" key="1">
    <source>
        <dbReference type="ARBA" id="ARBA00004123"/>
    </source>
</evidence>
<evidence type="ECO:0000313" key="10">
    <source>
        <dbReference type="EMBL" id="KAG5463749.1"/>
    </source>
</evidence>
<comment type="similarity">
    <text evidence="2">Belongs to the NFYB/HAP3 subunit family.</text>
</comment>
<dbReference type="GO" id="GO:0046982">
    <property type="term" value="F:protein heterodimerization activity"/>
    <property type="evidence" value="ECO:0007669"/>
    <property type="project" value="InterPro"/>
</dbReference>
<evidence type="ECO:0000256" key="7">
    <source>
        <dbReference type="ARBA" id="ARBA00023242"/>
    </source>
</evidence>
<dbReference type="CDD" id="cd22907">
    <property type="entry name" value="HFD_NFYB"/>
    <property type="match status" value="1"/>
</dbReference>
<dbReference type="FunFam" id="1.10.20.10:FF:000110">
    <property type="entry name" value="Nuclear factor Y, subunit B1"/>
    <property type="match status" value="1"/>
</dbReference>
<name>A0A8H8DM87_9FUNG</name>
<proteinExistence type="inferred from homology"/>
<dbReference type="AlphaFoldDB" id="A0A8H8DM87"/>
<comment type="caution">
    <text evidence="10">The sequence shown here is derived from an EMBL/GenBank/DDBJ whole genome shotgun (WGS) entry which is preliminary data.</text>
</comment>
<dbReference type="Proteomes" id="UP000673691">
    <property type="component" value="Unassembled WGS sequence"/>
</dbReference>
<keyword evidence="3" id="KW-0805">Transcription regulation</keyword>
<dbReference type="InterPro" id="IPR027113">
    <property type="entry name" value="Transc_fact_NFYB/HAP3"/>
</dbReference>
<sequence>MPARARSSPPLTHFPPPAVSEVGPLRHSKTENLRSSPVGRRRAQLLFFSNPLLEISPPPILRLGLPPATSPASTPDIKEQDRYLPIANVARIMKRTLPDNTKVAKDAKECVQECVSEFISFVTSEAADRCLQEKRKTINGDDVIWAMTTLGFENYAEAMKIYLNKYRERDSGSDQCENPVFGTAVQAARQEHLAATLVREHTSPQMHLQHHHEQQAMQPVYPHHYKTLPPGAERT</sequence>
<dbReference type="OrthoDB" id="386949at2759"/>
<evidence type="ECO:0000259" key="9">
    <source>
        <dbReference type="Pfam" id="PF00808"/>
    </source>
</evidence>
<gene>
    <name evidence="10" type="ORF">BJ554DRAFT_2474</name>
</gene>
<dbReference type="PANTHER" id="PTHR11064">
    <property type="entry name" value="CCAAT-BINDING TRANSCRIPTION FACTOR-RELATED"/>
    <property type="match status" value="1"/>
</dbReference>
<evidence type="ECO:0000256" key="8">
    <source>
        <dbReference type="SAM" id="MobiDB-lite"/>
    </source>
</evidence>
<organism evidence="10 11">
    <name type="scientific">Olpidium bornovanus</name>
    <dbReference type="NCBI Taxonomy" id="278681"/>
    <lineage>
        <taxon>Eukaryota</taxon>
        <taxon>Fungi</taxon>
        <taxon>Fungi incertae sedis</taxon>
        <taxon>Olpidiomycota</taxon>
        <taxon>Olpidiomycotina</taxon>
        <taxon>Olpidiomycetes</taxon>
        <taxon>Olpidiales</taxon>
        <taxon>Olpidiaceae</taxon>
        <taxon>Olpidium</taxon>
    </lineage>
</organism>
<evidence type="ECO:0000256" key="6">
    <source>
        <dbReference type="ARBA" id="ARBA00023163"/>
    </source>
</evidence>
<comment type="subcellular location">
    <subcellularLocation>
        <location evidence="1">Nucleus</location>
    </subcellularLocation>
</comment>
<evidence type="ECO:0000256" key="4">
    <source>
        <dbReference type="ARBA" id="ARBA00023125"/>
    </source>
</evidence>
<dbReference type="Gene3D" id="1.10.20.10">
    <property type="entry name" value="Histone, subunit A"/>
    <property type="match status" value="1"/>
</dbReference>
<evidence type="ECO:0000256" key="5">
    <source>
        <dbReference type="ARBA" id="ARBA00023159"/>
    </source>
</evidence>
<dbReference type="InterPro" id="IPR009072">
    <property type="entry name" value="Histone-fold"/>
</dbReference>
<dbReference type="GO" id="GO:0016602">
    <property type="term" value="C:CCAAT-binding factor complex"/>
    <property type="evidence" value="ECO:0007669"/>
    <property type="project" value="InterPro"/>
</dbReference>
<keyword evidence="5" id="KW-0010">Activator</keyword>
<dbReference type="PRINTS" id="PR00615">
    <property type="entry name" value="CCAATSUBUNTA"/>
</dbReference>
<dbReference type="GO" id="GO:0000978">
    <property type="term" value="F:RNA polymerase II cis-regulatory region sequence-specific DNA binding"/>
    <property type="evidence" value="ECO:0007669"/>
    <property type="project" value="TreeGrafter"/>
</dbReference>
<feature type="domain" description="Transcription factor CBF/NF-Y/archaeal histone" evidence="9">
    <location>
        <begin position="83"/>
        <end position="147"/>
    </location>
</feature>
<dbReference type="SUPFAM" id="SSF47113">
    <property type="entry name" value="Histone-fold"/>
    <property type="match status" value="1"/>
</dbReference>
<dbReference type="GO" id="GO:0001228">
    <property type="term" value="F:DNA-binding transcription activator activity, RNA polymerase II-specific"/>
    <property type="evidence" value="ECO:0007669"/>
    <property type="project" value="InterPro"/>
</dbReference>
<dbReference type="PANTHER" id="PTHR11064:SF9">
    <property type="entry name" value="NUCLEAR TRANSCRIPTION FACTOR Y SUBUNIT BETA"/>
    <property type="match status" value="1"/>
</dbReference>
<keyword evidence="11" id="KW-1185">Reference proteome</keyword>
<dbReference type="Pfam" id="PF00808">
    <property type="entry name" value="CBFD_NFYB_HMF"/>
    <property type="match status" value="1"/>
</dbReference>
<evidence type="ECO:0000313" key="11">
    <source>
        <dbReference type="Proteomes" id="UP000673691"/>
    </source>
</evidence>
<evidence type="ECO:0000256" key="3">
    <source>
        <dbReference type="ARBA" id="ARBA00023015"/>
    </source>
</evidence>
<feature type="region of interest" description="Disordered" evidence="8">
    <location>
        <begin position="1"/>
        <end position="36"/>
    </location>
</feature>